<dbReference type="AlphaFoldDB" id="U5D8F3"/>
<dbReference type="Proteomes" id="UP000017836">
    <property type="component" value="Unassembled WGS sequence"/>
</dbReference>
<accession>U5D8F3</accession>
<organism evidence="1 2">
    <name type="scientific">Amborella trichopoda</name>
    <dbReference type="NCBI Taxonomy" id="13333"/>
    <lineage>
        <taxon>Eukaryota</taxon>
        <taxon>Viridiplantae</taxon>
        <taxon>Streptophyta</taxon>
        <taxon>Embryophyta</taxon>
        <taxon>Tracheophyta</taxon>
        <taxon>Spermatophyta</taxon>
        <taxon>Magnoliopsida</taxon>
        <taxon>Amborellales</taxon>
        <taxon>Amborellaceae</taxon>
        <taxon>Amborella</taxon>
    </lineage>
</organism>
<evidence type="ECO:0000313" key="1">
    <source>
        <dbReference type="EMBL" id="ERN18754.1"/>
    </source>
</evidence>
<gene>
    <name evidence="1" type="ORF">AMTR_s00067p00035790</name>
</gene>
<dbReference type="EMBL" id="KI392078">
    <property type="protein sequence ID" value="ERN18754.1"/>
    <property type="molecule type" value="Genomic_DNA"/>
</dbReference>
<sequence>MTPLKKLSSLPPRLDDEVTTHNWITRFNSGQASLPCGPSPHPNTFHFPYYLGQHYDAATS</sequence>
<protein>
    <submittedName>
        <fullName evidence="1">Uncharacterized protein</fullName>
    </submittedName>
</protein>
<dbReference type="HOGENOM" id="CLU_2944781_0_0_1"/>
<dbReference type="Gramene" id="ERN18754">
    <property type="protein sequence ID" value="ERN18754"/>
    <property type="gene ID" value="AMTR_s00067p00035790"/>
</dbReference>
<evidence type="ECO:0000313" key="2">
    <source>
        <dbReference type="Proteomes" id="UP000017836"/>
    </source>
</evidence>
<proteinExistence type="predicted"/>
<name>U5D8F3_AMBTC</name>
<reference evidence="2" key="1">
    <citation type="journal article" date="2013" name="Science">
        <title>The Amborella genome and the evolution of flowering plants.</title>
        <authorList>
            <consortium name="Amborella Genome Project"/>
        </authorList>
    </citation>
    <scope>NUCLEOTIDE SEQUENCE [LARGE SCALE GENOMIC DNA]</scope>
</reference>
<keyword evidence="2" id="KW-1185">Reference proteome</keyword>